<comment type="caution">
    <text evidence="3">The sequence shown here is derived from an EMBL/GenBank/DDBJ whole genome shotgun (WGS) entry which is preliminary data.</text>
</comment>
<dbReference type="SUPFAM" id="SSF46894">
    <property type="entry name" value="C-terminal effector domain of the bipartite response regulators"/>
    <property type="match status" value="1"/>
</dbReference>
<accession>A0ABM8Q6G4</accession>
<sequence>MNVVLCTNNNSLKNLWKSYKIKKLSNIVKTEAELLSEIKKNKEIIVGIDIGALADPQKFIKEILATCSGARILILANEPNFAYGKLLLAYGVKGYANSHMQEIHFGDAIKAIADGNVWLYPEFIQQMIGELTTTATTGVKNDILAELTPREKEVAELIYKGHTNQEISDLSGITLRTVKAHAVSIYAKAGVKDRVGLVLAMQQQDA</sequence>
<organism evidence="3 4">
    <name type="scientific">Campylobacter suis</name>
    <dbReference type="NCBI Taxonomy" id="2790657"/>
    <lineage>
        <taxon>Bacteria</taxon>
        <taxon>Pseudomonadati</taxon>
        <taxon>Campylobacterota</taxon>
        <taxon>Epsilonproteobacteria</taxon>
        <taxon>Campylobacterales</taxon>
        <taxon>Campylobacteraceae</taxon>
        <taxon>Campylobacter</taxon>
    </lineage>
</organism>
<dbReference type="InterPro" id="IPR039420">
    <property type="entry name" value="WalR-like"/>
</dbReference>
<proteinExistence type="predicted"/>
<dbReference type="CDD" id="cd06170">
    <property type="entry name" value="LuxR_C_like"/>
    <property type="match status" value="1"/>
</dbReference>
<dbReference type="InterPro" id="IPR036388">
    <property type="entry name" value="WH-like_DNA-bd_sf"/>
</dbReference>
<dbReference type="RefSeq" id="WP_230057106.1">
    <property type="nucleotide sequence ID" value="NZ_CAJHOE010000003.1"/>
</dbReference>
<gene>
    <name evidence="3" type="ORF">LMG8286_01351</name>
</gene>
<keyword evidence="1" id="KW-0238">DNA-binding</keyword>
<protein>
    <recommendedName>
        <fullName evidence="2">HTH luxR-type domain-containing protein</fullName>
    </recommendedName>
</protein>
<evidence type="ECO:0000259" key="2">
    <source>
        <dbReference type="PROSITE" id="PS50043"/>
    </source>
</evidence>
<dbReference type="SMART" id="SM00421">
    <property type="entry name" value="HTH_LUXR"/>
    <property type="match status" value="1"/>
</dbReference>
<dbReference type="InterPro" id="IPR016032">
    <property type="entry name" value="Sig_transdc_resp-reg_C-effctor"/>
</dbReference>
<evidence type="ECO:0000256" key="1">
    <source>
        <dbReference type="ARBA" id="ARBA00023125"/>
    </source>
</evidence>
<dbReference type="PANTHER" id="PTHR43214:SF43">
    <property type="entry name" value="TWO-COMPONENT RESPONSE REGULATOR"/>
    <property type="match status" value="1"/>
</dbReference>
<reference evidence="3 4" key="1">
    <citation type="submission" date="2020-11" db="EMBL/GenBank/DDBJ databases">
        <authorList>
            <person name="Peeters C."/>
        </authorList>
    </citation>
    <scope>NUCLEOTIDE SEQUENCE [LARGE SCALE GENOMIC DNA]</scope>
    <source>
        <strain evidence="3 4">LMG 8286</strain>
    </source>
</reference>
<evidence type="ECO:0000313" key="3">
    <source>
        <dbReference type="EMBL" id="CAD7288507.1"/>
    </source>
</evidence>
<dbReference type="PANTHER" id="PTHR43214">
    <property type="entry name" value="TWO-COMPONENT RESPONSE REGULATOR"/>
    <property type="match status" value="1"/>
</dbReference>
<dbReference type="InterPro" id="IPR000792">
    <property type="entry name" value="Tscrpt_reg_LuxR_C"/>
</dbReference>
<dbReference type="Pfam" id="PF00196">
    <property type="entry name" value="GerE"/>
    <property type="match status" value="1"/>
</dbReference>
<dbReference type="Proteomes" id="UP000789359">
    <property type="component" value="Unassembled WGS sequence"/>
</dbReference>
<feature type="domain" description="HTH luxR-type" evidence="2">
    <location>
        <begin position="140"/>
        <end position="205"/>
    </location>
</feature>
<name>A0ABM8Q6G4_9BACT</name>
<dbReference type="Gene3D" id="3.40.50.2300">
    <property type="match status" value="1"/>
</dbReference>
<dbReference type="EMBL" id="CAJHOE010000003">
    <property type="protein sequence ID" value="CAD7288507.1"/>
    <property type="molecule type" value="Genomic_DNA"/>
</dbReference>
<dbReference type="PROSITE" id="PS50043">
    <property type="entry name" value="HTH_LUXR_2"/>
    <property type="match status" value="1"/>
</dbReference>
<dbReference type="Gene3D" id="1.10.10.10">
    <property type="entry name" value="Winged helix-like DNA-binding domain superfamily/Winged helix DNA-binding domain"/>
    <property type="match status" value="1"/>
</dbReference>
<dbReference type="PRINTS" id="PR00038">
    <property type="entry name" value="HTHLUXR"/>
</dbReference>
<evidence type="ECO:0000313" key="4">
    <source>
        <dbReference type="Proteomes" id="UP000789359"/>
    </source>
</evidence>
<keyword evidence="4" id="KW-1185">Reference proteome</keyword>